<protein>
    <submittedName>
        <fullName evidence="2">Uncharacterized protein</fullName>
    </submittedName>
</protein>
<gene>
    <name evidence="2" type="ORF">SAMN05216217_1208</name>
</gene>
<accession>A0A1I4UBS7</accession>
<reference evidence="3" key="1">
    <citation type="submission" date="2016-10" db="EMBL/GenBank/DDBJ databases">
        <authorList>
            <person name="Varghese N."/>
            <person name="Submissions S."/>
        </authorList>
    </citation>
    <scope>NUCLEOTIDE SEQUENCE [LARGE SCALE GENOMIC DNA]</scope>
    <source>
        <strain evidence="3">DSM 24213</strain>
    </source>
</reference>
<organism evidence="2 3">
    <name type="scientific">Halopseudomonas yangmingensis</name>
    <dbReference type="NCBI Taxonomy" id="1720063"/>
    <lineage>
        <taxon>Bacteria</taxon>
        <taxon>Pseudomonadati</taxon>
        <taxon>Pseudomonadota</taxon>
        <taxon>Gammaproteobacteria</taxon>
        <taxon>Pseudomonadales</taxon>
        <taxon>Pseudomonadaceae</taxon>
        <taxon>Halopseudomonas</taxon>
    </lineage>
</organism>
<evidence type="ECO:0000313" key="3">
    <source>
        <dbReference type="Proteomes" id="UP000243629"/>
    </source>
</evidence>
<proteinExistence type="predicted"/>
<dbReference type="EMBL" id="FOUI01000020">
    <property type="protein sequence ID" value="SFM86422.1"/>
    <property type="molecule type" value="Genomic_DNA"/>
</dbReference>
<evidence type="ECO:0000313" key="2">
    <source>
        <dbReference type="EMBL" id="SFM86422.1"/>
    </source>
</evidence>
<keyword evidence="3" id="KW-1185">Reference proteome</keyword>
<feature type="region of interest" description="Disordered" evidence="1">
    <location>
        <begin position="1"/>
        <end position="23"/>
    </location>
</feature>
<sequence>MKPKENTHEYSLSNDGVVSQNRRKQYRYSVPTEVFDFIEMTAQEVLAQQQALLE</sequence>
<dbReference type="AlphaFoldDB" id="A0A1I4UBS7"/>
<dbReference type="STRING" id="1720063.SAMN05216217_1208"/>
<dbReference type="Proteomes" id="UP000243629">
    <property type="component" value="Unassembled WGS sequence"/>
</dbReference>
<evidence type="ECO:0000256" key="1">
    <source>
        <dbReference type="SAM" id="MobiDB-lite"/>
    </source>
</evidence>
<name>A0A1I4UBS7_9GAMM</name>
<feature type="compositionally biased region" description="Polar residues" evidence="1">
    <location>
        <begin position="9"/>
        <end position="20"/>
    </location>
</feature>